<evidence type="ECO:0000256" key="2">
    <source>
        <dbReference type="ARBA" id="ARBA00022801"/>
    </source>
</evidence>
<evidence type="ECO:0000313" key="4">
    <source>
        <dbReference type="EMBL" id="KAA8881862.1"/>
    </source>
</evidence>
<evidence type="ECO:0000256" key="1">
    <source>
        <dbReference type="ARBA" id="ARBA00022723"/>
    </source>
</evidence>
<dbReference type="InterPro" id="IPR002933">
    <property type="entry name" value="Peptidase_M20"/>
</dbReference>
<protein>
    <submittedName>
        <fullName evidence="4">M20 family metallopeptidase</fullName>
    </submittedName>
</protein>
<sequence length="404" mass="42689">MDGDIITEDVLAAATEDFDSVLALTRMLIAIPSRGGVDAYAPILNAVSDWLGERDLPVLPVRDDTGVAVGLACEIRGSRPGPRYVLDACLDTAGFADPTAWTHPPTDPVVEDGWLYGRGSADSKSGAAIFCHLAVRAHRVRDQLAGRLVLLFDVDEHTGGFGGARAYFTRPEVAGDVAGVLIGYPGLSEIVVGGRGVHRVHLHVYGVTSHAGSRRSTPNAIDKATELITSLRSAPLPAAVDRSFPLSPKITVTAIHGGEAFSLTPGLCTINVDIRTTPEFTDKDAGELLTRVVTDIDNAWPTTQPTVIDQLPAWPPFRLPDDAPLAVALFDAAKSLGHTVTPEVKGPSNIGNYLAGLGGIPTIAGFGVDHHGLHAIDERIRIDTIPIVHAVYHAAIRTLLGAPN</sequence>
<dbReference type="AlphaFoldDB" id="A0A5N0DXL2"/>
<comment type="caution">
    <text evidence="4">The sequence shown here is derived from an EMBL/GenBank/DDBJ whole genome shotgun (WGS) entry which is preliminary data.</text>
</comment>
<keyword evidence="1" id="KW-0479">Metal-binding</keyword>
<name>A0A5N0DXL2_9NOCA</name>
<dbReference type="GO" id="GO:0016787">
    <property type="term" value="F:hydrolase activity"/>
    <property type="evidence" value="ECO:0007669"/>
    <property type="project" value="UniProtKB-KW"/>
</dbReference>
<dbReference type="InterPro" id="IPR011650">
    <property type="entry name" value="Peptidase_M20_dimer"/>
</dbReference>
<organism evidence="4 5">
    <name type="scientific">Nocardia colli</name>
    <dbReference type="NCBI Taxonomy" id="2545717"/>
    <lineage>
        <taxon>Bacteria</taxon>
        <taxon>Bacillati</taxon>
        <taxon>Actinomycetota</taxon>
        <taxon>Actinomycetes</taxon>
        <taxon>Mycobacteriales</taxon>
        <taxon>Nocardiaceae</taxon>
        <taxon>Nocardia</taxon>
    </lineage>
</organism>
<dbReference type="SUPFAM" id="SSF53187">
    <property type="entry name" value="Zn-dependent exopeptidases"/>
    <property type="match status" value="1"/>
</dbReference>
<accession>A0A5N0DXL2</accession>
<keyword evidence="5" id="KW-1185">Reference proteome</keyword>
<evidence type="ECO:0000259" key="3">
    <source>
        <dbReference type="Pfam" id="PF07687"/>
    </source>
</evidence>
<dbReference type="Pfam" id="PF01546">
    <property type="entry name" value="Peptidase_M20"/>
    <property type="match status" value="1"/>
</dbReference>
<evidence type="ECO:0000313" key="5">
    <source>
        <dbReference type="Proteomes" id="UP000323876"/>
    </source>
</evidence>
<reference evidence="4 5" key="1">
    <citation type="submission" date="2019-09" db="EMBL/GenBank/DDBJ databases">
        <authorList>
            <person name="Wang X."/>
        </authorList>
    </citation>
    <scope>NUCLEOTIDE SEQUENCE [LARGE SCALE GENOMIC DNA]</scope>
    <source>
        <strain evidence="4 5">CICC 11023</strain>
    </source>
</reference>
<gene>
    <name evidence="4" type="ORF">F3087_40020</name>
</gene>
<dbReference type="RefSeq" id="WP_150407387.1">
    <property type="nucleotide sequence ID" value="NZ_VXLC01000031.1"/>
</dbReference>
<dbReference type="InterPro" id="IPR050072">
    <property type="entry name" value="Peptidase_M20A"/>
</dbReference>
<dbReference type="GO" id="GO:0046872">
    <property type="term" value="F:metal ion binding"/>
    <property type="evidence" value="ECO:0007669"/>
    <property type="project" value="UniProtKB-KW"/>
</dbReference>
<proteinExistence type="predicted"/>
<keyword evidence="2" id="KW-0378">Hydrolase</keyword>
<dbReference type="Proteomes" id="UP000323876">
    <property type="component" value="Unassembled WGS sequence"/>
</dbReference>
<dbReference type="PANTHER" id="PTHR43808">
    <property type="entry name" value="ACETYLORNITHINE DEACETYLASE"/>
    <property type="match status" value="1"/>
</dbReference>
<dbReference type="Pfam" id="PF07687">
    <property type="entry name" value="M20_dimer"/>
    <property type="match status" value="1"/>
</dbReference>
<dbReference type="EMBL" id="VXLC01000031">
    <property type="protein sequence ID" value="KAA8881862.1"/>
    <property type="molecule type" value="Genomic_DNA"/>
</dbReference>
<dbReference type="OrthoDB" id="7055905at2"/>
<dbReference type="Gene3D" id="3.30.70.360">
    <property type="match status" value="1"/>
</dbReference>
<dbReference type="InterPro" id="IPR036264">
    <property type="entry name" value="Bact_exopeptidase_dim_dom"/>
</dbReference>
<dbReference type="Gene3D" id="3.40.630.10">
    <property type="entry name" value="Zn peptidases"/>
    <property type="match status" value="2"/>
</dbReference>
<dbReference type="SUPFAM" id="SSF55031">
    <property type="entry name" value="Bacterial exopeptidase dimerisation domain"/>
    <property type="match status" value="1"/>
</dbReference>
<feature type="domain" description="Peptidase M20 dimerisation" evidence="3">
    <location>
        <begin position="193"/>
        <end position="296"/>
    </location>
</feature>